<sequence>MNSFEEINDYDYYLLPREVNTMPSDYQNVINKHFDFKKDKDGNINNKDLILCLIETVTLNDSNAIGKTLVRAQFQGRSIIDYIDKYKEIVKKIKKTPGLVEGISKYNEWYNRNSYIFLHENKDHNHSDKRPSDWRTPPEIEVKKNEERKLYADLEEKLTEEDILKYLNYYSKVLLEELDFRNYPNVCFIVKPIAVTDGVDHIALGNLYMHFATNTPKSKYFYTRIINDYMRVWYKVNGFEVITEISDYNLNSMKLEVLKSQVNNNFIPDFKNLKGSDRLSKPLSKINSKTIIDFYNELYLNIKIKVAFEKELFDKCQKVITFLIKHQDDFIKDENVRCFDLKKISPKCSVKGLRSANQNLKYFADLLIFREIYKIGILLFNLEPKKFQRALKDGIYSMVNDKYGNSEYAYLWTERFIPFIQNSNYEKNKHNIKNLIEDSLCEIEKAYLKKYMKMKKKSKLESN</sequence>
<dbReference type="AlphaFoldDB" id="A0A239CE86"/>
<organism evidence="1 2">
    <name type="scientific">Dokdonia pacifica</name>
    <dbReference type="NCBI Taxonomy" id="1627892"/>
    <lineage>
        <taxon>Bacteria</taxon>
        <taxon>Pseudomonadati</taxon>
        <taxon>Bacteroidota</taxon>
        <taxon>Flavobacteriia</taxon>
        <taxon>Flavobacteriales</taxon>
        <taxon>Flavobacteriaceae</taxon>
        <taxon>Dokdonia</taxon>
    </lineage>
</organism>
<gene>
    <name evidence="1" type="ORF">SAMN06265376_107285</name>
</gene>
<name>A0A239CE86_9FLAO</name>
<proteinExistence type="predicted"/>
<evidence type="ECO:0000313" key="1">
    <source>
        <dbReference type="EMBL" id="SNS18545.1"/>
    </source>
</evidence>
<dbReference type="RefSeq" id="WP_089373276.1">
    <property type="nucleotide sequence ID" value="NZ_BMEP01000004.1"/>
</dbReference>
<keyword evidence="2" id="KW-1185">Reference proteome</keyword>
<dbReference type="Proteomes" id="UP000198379">
    <property type="component" value="Unassembled WGS sequence"/>
</dbReference>
<accession>A0A239CE86</accession>
<reference evidence="1 2" key="1">
    <citation type="submission" date="2017-06" db="EMBL/GenBank/DDBJ databases">
        <authorList>
            <person name="Kim H.J."/>
            <person name="Triplett B.A."/>
        </authorList>
    </citation>
    <scope>NUCLEOTIDE SEQUENCE [LARGE SCALE GENOMIC DNA]</scope>
    <source>
        <strain evidence="1 2">DSM 25597</strain>
    </source>
</reference>
<dbReference type="EMBL" id="FZNY01000007">
    <property type="protein sequence ID" value="SNS18545.1"/>
    <property type="molecule type" value="Genomic_DNA"/>
</dbReference>
<protein>
    <submittedName>
        <fullName evidence="1">Uncharacterized protein</fullName>
    </submittedName>
</protein>
<evidence type="ECO:0000313" key="2">
    <source>
        <dbReference type="Proteomes" id="UP000198379"/>
    </source>
</evidence>